<dbReference type="EC" id="2.3.2.27" evidence="2"/>
<proteinExistence type="predicted"/>
<keyword evidence="4" id="KW-0479">Metal-binding</keyword>
<dbReference type="Gene3D" id="3.30.40.10">
    <property type="entry name" value="Zinc/RING finger domain, C3HC4 (zinc finger)"/>
    <property type="match status" value="1"/>
</dbReference>
<protein>
    <recommendedName>
        <fullName evidence="2">RING-type E3 ubiquitin transferase</fullName>
        <ecNumber evidence="2">2.3.2.27</ecNumber>
    </recommendedName>
</protein>
<dbReference type="GO" id="GO:0061630">
    <property type="term" value="F:ubiquitin protein ligase activity"/>
    <property type="evidence" value="ECO:0007669"/>
    <property type="project" value="UniProtKB-EC"/>
</dbReference>
<comment type="caution">
    <text evidence="11">The sequence shown here is derived from an EMBL/GenBank/DDBJ whole genome shotgun (WGS) entry which is preliminary data.</text>
</comment>
<dbReference type="InterPro" id="IPR001841">
    <property type="entry name" value="Znf_RING"/>
</dbReference>
<dbReference type="EMBL" id="CAJNOV010008262">
    <property type="protein sequence ID" value="CAF1316098.1"/>
    <property type="molecule type" value="Genomic_DNA"/>
</dbReference>
<evidence type="ECO:0000256" key="8">
    <source>
        <dbReference type="PROSITE-ProRule" id="PRU00175"/>
    </source>
</evidence>
<evidence type="ECO:0000256" key="1">
    <source>
        <dbReference type="ARBA" id="ARBA00000900"/>
    </source>
</evidence>
<sequence length="483" mass="54399">MNAIPQHPTSIVNSEEVTSAINAAFAEFLAVEPTTTSTALILHHQQTIDSTRQTNDITNNDSDRLSSSSSRSSAPYTASTYTHNDSSSSSLTTNATNLPRYKTLLDKYTPNDDLQNLPISNSNTPMENICNASTSSSTQRKRPRSNECNSSKRFHPLQASTETYYQPLQIQECSSSSSDDDEHISINESNLLLQSTRPPIHNDANRSHFGILDSSDDEDSLNNLFAPHRSLNSPCPCLHHSYAGISSSFTQTNPQSMPCSQLALPISQQNHNPSHIRQQHSQNLTSELRRQRLSAFQNHIPSSSSSLMIRADQHLQALLNNAPITISNTPYTLPSQLISTNYPNSNRHSTARANQSYPCPPTPLLFRSFRNPLFLRNNEHVFEELLRMEEQLNGLNNSTNIGANQEHIDCRTLSYKYVNERSFIEGKCTICLCEYVQDDDVRRLPCMHIFHIECVDKWLMQSKRCPICRIDIDFQGDFGDYIC</sequence>
<evidence type="ECO:0000256" key="4">
    <source>
        <dbReference type="ARBA" id="ARBA00022723"/>
    </source>
</evidence>
<dbReference type="CDD" id="cd16474">
    <property type="entry name" value="RING-H2_RNF111-like"/>
    <property type="match status" value="1"/>
</dbReference>
<dbReference type="PROSITE" id="PS50089">
    <property type="entry name" value="ZF_RING_2"/>
    <property type="match status" value="1"/>
</dbReference>
<name>A0A815ERW4_9BILA</name>
<dbReference type="Pfam" id="PF13639">
    <property type="entry name" value="zf-RING_2"/>
    <property type="match status" value="1"/>
</dbReference>
<feature type="region of interest" description="Disordered" evidence="9">
    <location>
        <begin position="47"/>
        <end position="94"/>
    </location>
</feature>
<feature type="compositionally biased region" description="Low complexity" evidence="9">
    <location>
        <begin position="65"/>
        <end position="94"/>
    </location>
</feature>
<dbReference type="SUPFAM" id="SSF57850">
    <property type="entry name" value="RING/U-box"/>
    <property type="match status" value="1"/>
</dbReference>
<keyword evidence="6" id="KW-0833">Ubl conjugation pathway</keyword>
<keyword evidence="5 8" id="KW-0863">Zinc-finger</keyword>
<feature type="compositionally biased region" description="Polar residues" evidence="9">
    <location>
        <begin position="112"/>
        <end position="138"/>
    </location>
</feature>
<dbReference type="AlphaFoldDB" id="A0A815ERW4"/>
<feature type="region of interest" description="Disordered" evidence="9">
    <location>
        <begin position="109"/>
        <end position="156"/>
    </location>
</feature>
<keyword evidence="7" id="KW-0862">Zinc</keyword>
<organism evidence="11 12">
    <name type="scientific">Rotaria magnacalcarata</name>
    <dbReference type="NCBI Taxonomy" id="392030"/>
    <lineage>
        <taxon>Eukaryota</taxon>
        <taxon>Metazoa</taxon>
        <taxon>Spiralia</taxon>
        <taxon>Gnathifera</taxon>
        <taxon>Rotifera</taxon>
        <taxon>Eurotatoria</taxon>
        <taxon>Bdelloidea</taxon>
        <taxon>Philodinida</taxon>
        <taxon>Philodinidae</taxon>
        <taxon>Rotaria</taxon>
    </lineage>
</organism>
<dbReference type="SMART" id="SM00184">
    <property type="entry name" value="RING"/>
    <property type="match status" value="1"/>
</dbReference>
<dbReference type="Proteomes" id="UP000663855">
    <property type="component" value="Unassembled WGS sequence"/>
</dbReference>
<dbReference type="PANTHER" id="PTHR22937:SF65">
    <property type="entry name" value="E3 UBIQUITIN-PROTEIN LIGASE ARK2C"/>
    <property type="match status" value="1"/>
</dbReference>
<gene>
    <name evidence="11" type="ORF">CJN711_LOCUS17686</name>
</gene>
<evidence type="ECO:0000313" key="12">
    <source>
        <dbReference type="Proteomes" id="UP000663855"/>
    </source>
</evidence>
<keyword evidence="3" id="KW-0808">Transferase</keyword>
<reference evidence="11" key="1">
    <citation type="submission" date="2021-02" db="EMBL/GenBank/DDBJ databases">
        <authorList>
            <person name="Nowell W R."/>
        </authorList>
    </citation>
    <scope>NUCLEOTIDE SEQUENCE</scope>
</reference>
<dbReference type="GO" id="GO:0008270">
    <property type="term" value="F:zinc ion binding"/>
    <property type="evidence" value="ECO:0007669"/>
    <property type="project" value="UniProtKB-KW"/>
</dbReference>
<evidence type="ECO:0000256" key="2">
    <source>
        <dbReference type="ARBA" id="ARBA00012483"/>
    </source>
</evidence>
<feature type="compositionally biased region" description="Polar residues" evidence="9">
    <location>
        <begin position="47"/>
        <end position="60"/>
    </location>
</feature>
<evidence type="ECO:0000256" key="7">
    <source>
        <dbReference type="ARBA" id="ARBA00022833"/>
    </source>
</evidence>
<accession>A0A815ERW4</accession>
<evidence type="ECO:0000256" key="3">
    <source>
        <dbReference type="ARBA" id="ARBA00022679"/>
    </source>
</evidence>
<feature type="domain" description="RING-type" evidence="10">
    <location>
        <begin position="428"/>
        <end position="469"/>
    </location>
</feature>
<evidence type="ECO:0000259" key="10">
    <source>
        <dbReference type="PROSITE" id="PS50089"/>
    </source>
</evidence>
<dbReference type="PANTHER" id="PTHR22937">
    <property type="entry name" value="E3 UBIQUITIN-PROTEIN LIGASE RNF165"/>
    <property type="match status" value="1"/>
</dbReference>
<evidence type="ECO:0000313" key="11">
    <source>
        <dbReference type="EMBL" id="CAF1316098.1"/>
    </source>
</evidence>
<evidence type="ECO:0000256" key="5">
    <source>
        <dbReference type="ARBA" id="ARBA00022771"/>
    </source>
</evidence>
<dbReference type="InterPro" id="IPR045191">
    <property type="entry name" value="MBR1/2-like"/>
</dbReference>
<evidence type="ECO:0000256" key="6">
    <source>
        <dbReference type="ARBA" id="ARBA00022786"/>
    </source>
</evidence>
<evidence type="ECO:0000256" key="9">
    <source>
        <dbReference type="SAM" id="MobiDB-lite"/>
    </source>
</evidence>
<dbReference type="InterPro" id="IPR013083">
    <property type="entry name" value="Znf_RING/FYVE/PHD"/>
</dbReference>
<comment type="catalytic activity">
    <reaction evidence="1">
        <text>S-ubiquitinyl-[E2 ubiquitin-conjugating enzyme]-L-cysteine + [acceptor protein]-L-lysine = [E2 ubiquitin-conjugating enzyme]-L-cysteine + N(6)-ubiquitinyl-[acceptor protein]-L-lysine.</text>
        <dbReference type="EC" id="2.3.2.27"/>
    </reaction>
</comment>